<dbReference type="AlphaFoldDB" id="A0A0F9JZF7"/>
<organism evidence="1">
    <name type="scientific">marine sediment metagenome</name>
    <dbReference type="NCBI Taxonomy" id="412755"/>
    <lineage>
        <taxon>unclassified sequences</taxon>
        <taxon>metagenomes</taxon>
        <taxon>ecological metagenomes</taxon>
    </lineage>
</organism>
<evidence type="ECO:0000313" key="1">
    <source>
        <dbReference type="EMBL" id="KKM75133.1"/>
    </source>
</evidence>
<proteinExistence type="predicted"/>
<comment type="caution">
    <text evidence="1">The sequence shown here is derived from an EMBL/GenBank/DDBJ whole genome shotgun (WGS) entry which is preliminary data.</text>
</comment>
<dbReference type="EMBL" id="LAZR01009028">
    <property type="protein sequence ID" value="KKM75133.1"/>
    <property type="molecule type" value="Genomic_DNA"/>
</dbReference>
<gene>
    <name evidence="1" type="ORF">LCGC14_1393340</name>
</gene>
<reference evidence="1" key="1">
    <citation type="journal article" date="2015" name="Nature">
        <title>Complex archaea that bridge the gap between prokaryotes and eukaryotes.</title>
        <authorList>
            <person name="Spang A."/>
            <person name="Saw J.H."/>
            <person name="Jorgensen S.L."/>
            <person name="Zaremba-Niedzwiedzka K."/>
            <person name="Martijn J."/>
            <person name="Lind A.E."/>
            <person name="van Eijk R."/>
            <person name="Schleper C."/>
            <person name="Guy L."/>
            <person name="Ettema T.J."/>
        </authorList>
    </citation>
    <scope>NUCLEOTIDE SEQUENCE</scope>
</reference>
<sequence length="75" mass="9152">MVIKEHIRLPIPNNKEISEVKAWCKKYLNDRIKIKYHRKRNPKTGKWGRDYNRPPMIRFLNDADALAFKIQWTEE</sequence>
<name>A0A0F9JZF7_9ZZZZ</name>
<accession>A0A0F9JZF7</accession>
<protein>
    <submittedName>
        <fullName evidence="1">Uncharacterized protein</fullName>
    </submittedName>
</protein>